<feature type="domain" description="MobA-like NTP transferase" evidence="3">
    <location>
        <begin position="31"/>
        <end position="186"/>
    </location>
</feature>
<dbReference type="EMBL" id="JACCFI010000001">
    <property type="protein sequence ID" value="NYG20716.1"/>
    <property type="molecule type" value="Genomic_DNA"/>
</dbReference>
<dbReference type="GO" id="GO:0016779">
    <property type="term" value="F:nucleotidyltransferase activity"/>
    <property type="evidence" value="ECO:0007669"/>
    <property type="project" value="UniProtKB-ARBA"/>
</dbReference>
<gene>
    <name evidence="4" type="ORF">BJY17_001463</name>
</gene>
<dbReference type="Gene3D" id="3.90.550.10">
    <property type="entry name" value="Spore Coat Polysaccharide Biosynthesis Protein SpsA, Chain A"/>
    <property type="match status" value="1"/>
</dbReference>
<accession>A0A852WS20</accession>
<dbReference type="PANTHER" id="PTHR19136">
    <property type="entry name" value="MOLYBDENUM COFACTOR GUANYLYLTRANSFERASE"/>
    <property type="match status" value="1"/>
</dbReference>
<sequence length="243" mass="24503">MIRPSADPGSDPGAAPVPGPGARARVFTLDAVILAGGRSSRLGGTPKAELEVGGVRLVDLAVAAAVAAGAGRTVVAGPPGLVAPPVISRREDPPFGGPVAGVAAALDALPHAEPHGETDAAWVLVLSCDLPHARAVAVALADAARAATESPSDDGIDGICLDDGRPQWLTAVYRRARLDEALARLGAVRDASVGALVGGLRLDRIADVDGLAADIDTWADLRRARETSARAAAASNRNPRGSE</sequence>
<feature type="region of interest" description="Disordered" evidence="2">
    <location>
        <begin position="1"/>
        <end position="21"/>
    </location>
</feature>
<dbReference type="SUPFAM" id="SSF53448">
    <property type="entry name" value="Nucleotide-diphospho-sugar transferases"/>
    <property type="match status" value="1"/>
</dbReference>
<dbReference type="Proteomes" id="UP000549066">
    <property type="component" value="Unassembled WGS sequence"/>
</dbReference>
<keyword evidence="1" id="KW-0808">Transferase</keyword>
<proteinExistence type="predicted"/>
<evidence type="ECO:0000313" key="4">
    <source>
        <dbReference type="EMBL" id="NYG20716.1"/>
    </source>
</evidence>
<dbReference type="InterPro" id="IPR025877">
    <property type="entry name" value="MobA-like_NTP_Trfase"/>
</dbReference>
<evidence type="ECO:0000313" key="5">
    <source>
        <dbReference type="Proteomes" id="UP000549066"/>
    </source>
</evidence>
<dbReference type="InterPro" id="IPR029044">
    <property type="entry name" value="Nucleotide-diphossugar_trans"/>
</dbReference>
<reference evidence="4 5" key="1">
    <citation type="submission" date="2020-07" db="EMBL/GenBank/DDBJ databases">
        <title>Sequencing the genomes of 1000 actinobacteria strains.</title>
        <authorList>
            <person name="Klenk H.-P."/>
        </authorList>
    </citation>
    <scope>NUCLEOTIDE SEQUENCE [LARGE SCALE GENOMIC DNA]</scope>
    <source>
        <strain evidence="4 5">DSM 8598</strain>
    </source>
</reference>
<protein>
    <submittedName>
        <fullName evidence="4">Molybdopterin-guanine dinucleotide biosynthesis protein A</fullName>
    </submittedName>
</protein>
<dbReference type="PANTHER" id="PTHR19136:SF81">
    <property type="entry name" value="MOLYBDENUM COFACTOR GUANYLYLTRANSFERASE"/>
    <property type="match status" value="1"/>
</dbReference>
<evidence type="ECO:0000259" key="3">
    <source>
        <dbReference type="Pfam" id="PF12804"/>
    </source>
</evidence>
<name>A0A852WS20_9MICO</name>
<dbReference type="AlphaFoldDB" id="A0A852WS20"/>
<keyword evidence="5" id="KW-1185">Reference proteome</keyword>
<evidence type="ECO:0000256" key="1">
    <source>
        <dbReference type="ARBA" id="ARBA00022679"/>
    </source>
</evidence>
<dbReference type="RefSeq" id="WP_179550796.1">
    <property type="nucleotide sequence ID" value="NZ_JACCFI010000001.1"/>
</dbReference>
<organism evidence="4 5">
    <name type="scientific">Agromyces hippuratus</name>
    <dbReference type="NCBI Taxonomy" id="286438"/>
    <lineage>
        <taxon>Bacteria</taxon>
        <taxon>Bacillati</taxon>
        <taxon>Actinomycetota</taxon>
        <taxon>Actinomycetes</taxon>
        <taxon>Micrococcales</taxon>
        <taxon>Microbacteriaceae</taxon>
        <taxon>Agromyces</taxon>
    </lineage>
</organism>
<dbReference type="Pfam" id="PF12804">
    <property type="entry name" value="NTP_transf_3"/>
    <property type="match status" value="1"/>
</dbReference>
<comment type="caution">
    <text evidence="4">The sequence shown here is derived from an EMBL/GenBank/DDBJ whole genome shotgun (WGS) entry which is preliminary data.</text>
</comment>
<evidence type="ECO:0000256" key="2">
    <source>
        <dbReference type="SAM" id="MobiDB-lite"/>
    </source>
</evidence>